<dbReference type="SMART" id="SM00220">
    <property type="entry name" value="S_TKc"/>
    <property type="match status" value="1"/>
</dbReference>
<dbReference type="GO" id="GO:0007346">
    <property type="term" value="P:regulation of mitotic cell cycle"/>
    <property type="evidence" value="ECO:0007669"/>
    <property type="project" value="TreeGrafter"/>
</dbReference>
<gene>
    <name evidence="10" type="ORF">C2E21_0388</name>
</gene>
<dbReference type="STRING" id="3076.A0A2P6U3X3"/>
<evidence type="ECO:0000313" key="11">
    <source>
        <dbReference type="Proteomes" id="UP000239899"/>
    </source>
</evidence>
<protein>
    <submittedName>
        <fullName evidence="10">Cyclin-dependent kinase G-2-like isoform X1</fullName>
    </submittedName>
</protein>
<dbReference type="OrthoDB" id="1732493at2759"/>
<evidence type="ECO:0000256" key="7">
    <source>
        <dbReference type="ARBA" id="ARBA00022840"/>
    </source>
</evidence>
<name>A0A2P6U3X3_CHLSO</name>
<evidence type="ECO:0000256" key="1">
    <source>
        <dbReference type="ARBA" id="ARBA00006485"/>
    </source>
</evidence>
<keyword evidence="4" id="KW-0808">Transferase</keyword>
<evidence type="ECO:0000313" key="10">
    <source>
        <dbReference type="EMBL" id="PRW61018.1"/>
    </source>
</evidence>
<feature type="compositionally biased region" description="Basic and acidic residues" evidence="8">
    <location>
        <begin position="59"/>
        <end position="68"/>
    </location>
</feature>
<dbReference type="InterPro" id="IPR011009">
    <property type="entry name" value="Kinase-like_dom_sf"/>
</dbReference>
<keyword evidence="6" id="KW-0418">Kinase</keyword>
<feature type="compositionally biased region" description="Low complexity" evidence="8">
    <location>
        <begin position="181"/>
        <end position="192"/>
    </location>
</feature>
<evidence type="ECO:0000256" key="3">
    <source>
        <dbReference type="ARBA" id="ARBA00022553"/>
    </source>
</evidence>
<dbReference type="FunFam" id="1.10.510.10:FF:000211">
    <property type="entry name" value="Cyclin-dependent kinase G-2"/>
    <property type="match status" value="1"/>
</dbReference>
<dbReference type="FunFam" id="3.30.200.20:FF:000172">
    <property type="entry name" value="cyclin-dependent kinase G-2 isoform X1"/>
    <property type="match status" value="1"/>
</dbReference>
<comment type="caution">
    <text evidence="10">The sequence shown here is derived from an EMBL/GenBank/DDBJ whole genome shotgun (WGS) entry which is preliminary data.</text>
</comment>
<feature type="compositionally biased region" description="Low complexity" evidence="8">
    <location>
        <begin position="139"/>
        <end position="149"/>
    </location>
</feature>
<dbReference type="Proteomes" id="UP000239899">
    <property type="component" value="Unassembled WGS sequence"/>
</dbReference>
<feature type="domain" description="Protein kinase" evidence="9">
    <location>
        <begin position="291"/>
        <end position="586"/>
    </location>
</feature>
<feature type="compositionally biased region" description="Low complexity" evidence="8">
    <location>
        <begin position="115"/>
        <end position="124"/>
    </location>
</feature>
<dbReference type="InterPro" id="IPR050108">
    <property type="entry name" value="CDK"/>
</dbReference>
<evidence type="ECO:0000259" key="9">
    <source>
        <dbReference type="PROSITE" id="PS50011"/>
    </source>
</evidence>
<organism evidence="10 11">
    <name type="scientific">Chlorella sorokiniana</name>
    <name type="common">Freshwater green alga</name>
    <dbReference type="NCBI Taxonomy" id="3076"/>
    <lineage>
        <taxon>Eukaryota</taxon>
        <taxon>Viridiplantae</taxon>
        <taxon>Chlorophyta</taxon>
        <taxon>core chlorophytes</taxon>
        <taxon>Trebouxiophyceae</taxon>
        <taxon>Chlorellales</taxon>
        <taxon>Chlorellaceae</taxon>
        <taxon>Chlorella clade</taxon>
        <taxon>Chlorella</taxon>
    </lineage>
</organism>
<dbReference type="GO" id="GO:0005524">
    <property type="term" value="F:ATP binding"/>
    <property type="evidence" value="ECO:0007669"/>
    <property type="project" value="UniProtKB-KW"/>
</dbReference>
<dbReference type="CDD" id="cd07843">
    <property type="entry name" value="STKc_CDC2L1"/>
    <property type="match status" value="1"/>
</dbReference>
<accession>A0A2P6U3X3</accession>
<feature type="compositionally biased region" description="Basic and acidic residues" evidence="8">
    <location>
        <begin position="1"/>
        <end position="14"/>
    </location>
</feature>
<reference evidence="10 11" key="1">
    <citation type="journal article" date="2018" name="Plant J.">
        <title>Genome sequences of Chlorella sorokiniana UTEX 1602 and Micractinium conductrix SAG 241.80: implications to maltose excretion by a green alga.</title>
        <authorList>
            <person name="Arriola M.B."/>
            <person name="Velmurugan N."/>
            <person name="Zhang Y."/>
            <person name="Plunkett M.H."/>
            <person name="Hondzo H."/>
            <person name="Barney B.M."/>
        </authorList>
    </citation>
    <scope>NUCLEOTIDE SEQUENCE [LARGE SCALE GENOMIC DNA]</scope>
    <source>
        <strain evidence="11">UTEX 1602</strain>
    </source>
</reference>
<keyword evidence="2" id="KW-0723">Serine/threonine-protein kinase</keyword>
<evidence type="ECO:0000256" key="2">
    <source>
        <dbReference type="ARBA" id="ARBA00022527"/>
    </source>
</evidence>
<keyword evidence="5" id="KW-0547">Nucleotide-binding</keyword>
<dbReference type="GO" id="GO:0080090">
    <property type="term" value="P:regulation of primary metabolic process"/>
    <property type="evidence" value="ECO:0007669"/>
    <property type="project" value="UniProtKB-ARBA"/>
</dbReference>
<dbReference type="GO" id="GO:0010556">
    <property type="term" value="P:regulation of macromolecule biosynthetic process"/>
    <property type="evidence" value="ECO:0007669"/>
    <property type="project" value="UniProtKB-ARBA"/>
</dbReference>
<evidence type="ECO:0000256" key="8">
    <source>
        <dbReference type="SAM" id="MobiDB-lite"/>
    </source>
</evidence>
<dbReference type="EMBL" id="LHPG02000001">
    <property type="protein sequence ID" value="PRW61018.1"/>
    <property type="molecule type" value="Genomic_DNA"/>
</dbReference>
<sequence>MAEAYRLAKEKMEQAKAGGGGSSDDEEPVERPPSRGWRTAVEEEEGEVREEGELPPADAAERSGRDTQQEAAQGPAGRDASPGAGGDGARKRKHAPIVWHTPPKAARGSGMAHVGSSKGLDALAAGGGAKTAADRAMEELAAFQQQQAEGGSGQDDDSQPFMKPSPSVSSGEEEEEGRGAGRSASGSPAKRGGQQEGEQHTAPSAQPKRASRWVVEEAAEEEGGGQPQRGREASPNRAAAGGPPGDAVSDAEQPSGSSAQEGGDADGEESPQRPVKKAVNMLEECRSVDRYEKLNRISEGTYGVVYRARDRDTGEICALKKVKLEKERDGFPLTSIREINILLSLNHPHIVNVSEVVVGPSLDSVFMVMEYADHDLKAVMEERMTQPFSIAEVKTLMQQLLSGMAYLHENWVIHRDLKTSNILYTNRGELKLCDFGLARQYGSPLHPYTHMVVTLWYRAPELLLGARKYSTAVDVWSIGCIMAELLSKEPLFPGKSEIECLQMILKTLGSPTEESWPGLSQLPNARKFNLGKYPKGTLRQRFPAAGLGFDGRPPLSEQGFHLLASLLEMCPERRISCEEALDHPWFREQPLPKDRALMPTFPATNDTTQQKYAAQRHAAAAAAAAASKKGG</sequence>
<dbReference type="Gene3D" id="1.10.510.10">
    <property type="entry name" value="Transferase(Phosphotransferase) domain 1"/>
    <property type="match status" value="1"/>
</dbReference>
<dbReference type="Pfam" id="PF00069">
    <property type="entry name" value="Pkinase"/>
    <property type="match status" value="1"/>
</dbReference>
<dbReference type="InterPro" id="IPR000719">
    <property type="entry name" value="Prot_kinase_dom"/>
</dbReference>
<evidence type="ECO:0000256" key="6">
    <source>
        <dbReference type="ARBA" id="ARBA00022777"/>
    </source>
</evidence>
<dbReference type="PANTHER" id="PTHR24056:SF107">
    <property type="entry name" value="CYCLIN-DEPENDENT KINASE 11A-RELATED"/>
    <property type="match status" value="1"/>
</dbReference>
<dbReference type="GO" id="GO:0004674">
    <property type="term" value="F:protein serine/threonine kinase activity"/>
    <property type="evidence" value="ECO:0007669"/>
    <property type="project" value="UniProtKB-KW"/>
</dbReference>
<dbReference type="PROSITE" id="PS50011">
    <property type="entry name" value="PROTEIN_KINASE_DOM"/>
    <property type="match status" value="1"/>
</dbReference>
<dbReference type="Gene3D" id="3.30.200.20">
    <property type="entry name" value="Phosphorylase Kinase, domain 1"/>
    <property type="match status" value="1"/>
</dbReference>
<keyword evidence="11" id="KW-1185">Reference proteome</keyword>
<feature type="region of interest" description="Disordered" evidence="8">
    <location>
        <begin position="1"/>
        <end position="278"/>
    </location>
</feature>
<dbReference type="SUPFAM" id="SSF56112">
    <property type="entry name" value="Protein kinase-like (PK-like)"/>
    <property type="match status" value="1"/>
</dbReference>
<evidence type="ECO:0000256" key="5">
    <source>
        <dbReference type="ARBA" id="ARBA00022741"/>
    </source>
</evidence>
<proteinExistence type="inferred from homology"/>
<evidence type="ECO:0000256" key="4">
    <source>
        <dbReference type="ARBA" id="ARBA00022679"/>
    </source>
</evidence>
<dbReference type="PROSITE" id="PS00108">
    <property type="entry name" value="PROTEIN_KINASE_ST"/>
    <property type="match status" value="1"/>
</dbReference>
<dbReference type="AlphaFoldDB" id="A0A2P6U3X3"/>
<keyword evidence="7" id="KW-0067">ATP-binding</keyword>
<dbReference type="PANTHER" id="PTHR24056">
    <property type="entry name" value="CELL DIVISION PROTEIN KINASE"/>
    <property type="match status" value="1"/>
</dbReference>
<dbReference type="InterPro" id="IPR045267">
    <property type="entry name" value="CDK11/PITSLRE_STKc"/>
</dbReference>
<keyword evidence="3" id="KW-0597">Phosphoprotein</keyword>
<dbReference type="InterPro" id="IPR008271">
    <property type="entry name" value="Ser/Thr_kinase_AS"/>
</dbReference>
<comment type="similarity">
    <text evidence="1">Belongs to the protein kinase superfamily. CMGC Ser/Thr protein kinase family. CDC2/CDKX subfamily.</text>
</comment>
<dbReference type="GO" id="GO:0005634">
    <property type="term" value="C:nucleus"/>
    <property type="evidence" value="ECO:0007669"/>
    <property type="project" value="TreeGrafter"/>
</dbReference>